<dbReference type="Gene3D" id="3.40.50.2300">
    <property type="match status" value="1"/>
</dbReference>
<keyword evidence="1" id="KW-0597">Phosphoprotein</keyword>
<dbReference type="EMBL" id="JAKEVY010000001">
    <property type="protein sequence ID" value="MCF1713332.1"/>
    <property type="molecule type" value="Genomic_DNA"/>
</dbReference>
<reference evidence="3 4" key="1">
    <citation type="submission" date="2022-01" db="EMBL/GenBank/DDBJ databases">
        <title>Flavihumibacter sp. nov., isolated from sediment of a river.</title>
        <authorList>
            <person name="Liu H."/>
        </authorList>
    </citation>
    <scope>NUCLEOTIDE SEQUENCE [LARGE SCALE GENOMIC DNA]</scope>
    <source>
        <strain evidence="3 4">RY-1</strain>
    </source>
</reference>
<evidence type="ECO:0000313" key="3">
    <source>
        <dbReference type="EMBL" id="MCF1713332.1"/>
    </source>
</evidence>
<name>A0ABS9BE27_9BACT</name>
<dbReference type="InterPro" id="IPR001789">
    <property type="entry name" value="Sig_transdc_resp-reg_receiver"/>
</dbReference>
<dbReference type="RefSeq" id="WP_234863865.1">
    <property type="nucleotide sequence ID" value="NZ_JAKEVY010000001.1"/>
</dbReference>
<dbReference type="PROSITE" id="PS50110">
    <property type="entry name" value="RESPONSE_REGULATORY"/>
    <property type="match status" value="1"/>
</dbReference>
<evidence type="ECO:0000259" key="2">
    <source>
        <dbReference type="PROSITE" id="PS50110"/>
    </source>
</evidence>
<feature type="modified residue" description="4-aspartylphosphate" evidence="1">
    <location>
        <position position="106"/>
    </location>
</feature>
<dbReference type="SUPFAM" id="SSF52172">
    <property type="entry name" value="CheY-like"/>
    <property type="match status" value="1"/>
</dbReference>
<proteinExistence type="predicted"/>
<accession>A0ABS9BE27</accession>
<sequence length="250" mass="28622">MHELLIGLIVTAGGSLLNFISTKIYNSVTGSSKNFIWKNTYPALKSIQTPLEFEELKKRTRIVVIDDEDSFPISLFQAENYSIDKWAAVKDYSKLENGFYDIIVLDIKGVALHISVDDGLGVLESIKRKNPSQIIIAYSQHSFDLSKAKFWELADEKIAKPSDYLKIKNIIDTLIDSKFKPGRYIETLHSILRKNGYDEIEIKKLDKELIKVIKNKQQPDWSNILDFASNKPELVHQIITIGNTLLKFFK</sequence>
<protein>
    <recommendedName>
        <fullName evidence="2">Response regulatory domain-containing protein</fullName>
    </recommendedName>
</protein>
<evidence type="ECO:0000313" key="4">
    <source>
        <dbReference type="Proteomes" id="UP001200145"/>
    </source>
</evidence>
<comment type="caution">
    <text evidence="3">The sequence shown here is derived from an EMBL/GenBank/DDBJ whole genome shotgun (WGS) entry which is preliminary data.</text>
</comment>
<gene>
    <name evidence="3" type="ORF">L0U88_01660</name>
</gene>
<feature type="domain" description="Response regulatory" evidence="2">
    <location>
        <begin position="61"/>
        <end position="175"/>
    </location>
</feature>
<organism evidence="3 4">
    <name type="scientific">Flavihumibacter fluminis</name>
    <dbReference type="NCBI Taxonomy" id="2909236"/>
    <lineage>
        <taxon>Bacteria</taxon>
        <taxon>Pseudomonadati</taxon>
        <taxon>Bacteroidota</taxon>
        <taxon>Chitinophagia</taxon>
        <taxon>Chitinophagales</taxon>
        <taxon>Chitinophagaceae</taxon>
        <taxon>Flavihumibacter</taxon>
    </lineage>
</organism>
<evidence type="ECO:0000256" key="1">
    <source>
        <dbReference type="PROSITE-ProRule" id="PRU00169"/>
    </source>
</evidence>
<dbReference type="InterPro" id="IPR011006">
    <property type="entry name" value="CheY-like_superfamily"/>
</dbReference>
<dbReference type="Proteomes" id="UP001200145">
    <property type="component" value="Unassembled WGS sequence"/>
</dbReference>
<keyword evidence="4" id="KW-1185">Reference proteome</keyword>